<comment type="caution">
    <text evidence="1">The sequence shown here is derived from an EMBL/GenBank/DDBJ whole genome shotgun (WGS) entry which is preliminary data.</text>
</comment>
<dbReference type="Proteomes" id="UP001185069">
    <property type="component" value="Unassembled WGS sequence"/>
</dbReference>
<accession>A0ABU1J932</accession>
<sequence>MTGASSFLDVFCVFMALIISPPNDVLRRPADGGYDTY</sequence>
<dbReference type="EMBL" id="JAVDQF010000001">
    <property type="protein sequence ID" value="MDR6268923.1"/>
    <property type="molecule type" value="Genomic_DNA"/>
</dbReference>
<gene>
    <name evidence="1" type="ORF">JOE69_001161</name>
</gene>
<evidence type="ECO:0000313" key="1">
    <source>
        <dbReference type="EMBL" id="MDR6268923.1"/>
    </source>
</evidence>
<protein>
    <submittedName>
        <fullName evidence="1">Uncharacterized protein</fullName>
    </submittedName>
</protein>
<reference evidence="1 2" key="1">
    <citation type="submission" date="2023-07" db="EMBL/GenBank/DDBJ databases">
        <title>Sequencing the genomes of 1000 actinobacteria strains.</title>
        <authorList>
            <person name="Klenk H.-P."/>
        </authorList>
    </citation>
    <scope>NUCLEOTIDE SEQUENCE [LARGE SCALE GENOMIC DNA]</scope>
    <source>
        <strain evidence="1 2">DSM 14555</strain>
    </source>
</reference>
<proteinExistence type="predicted"/>
<evidence type="ECO:0000313" key="2">
    <source>
        <dbReference type="Proteomes" id="UP001185069"/>
    </source>
</evidence>
<name>A0ABU1J932_9MICC</name>
<organism evidence="1 2">
    <name type="scientific">Arthrobacter russicus</name>
    <dbReference type="NCBI Taxonomy" id="172040"/>
    <lineage>
        <taxon>Bacteria</taxon>
        <taxon>Bacillati</taxon>
        <taxon>Actinomycetota</taxon>
        <taxon>Actinomycetes</taxon>
        <taxon>Micrococcales</taxon>
        <taxon>Micrococcaceae</taxon>
        <taxon>Arthrobacter</taxon>
    </lineage>
</organism>
<keyword evidence="2" id="KW-1185">Reference proteome</keyword>